<dbReference type="RefSeq" id="WP_106004135.1">
    <property type="nucleotide sequence ID" value="NZ_CP136419.1"/>
</dbReference>
<sequence length="158" mass="17494">MVKDAFLNKIAGFQRLLFDTNSIIYFLQGIPPYNTILNPLFDYIEQQNLEAVISVITEAELLVGPLKKDNKEALTVVQLFLHEFPGLKIIPITRQIGQMAATIRARTNLRLPDALIIATAKIAGCGAIIGNDRAWSDICKAITAMPEVIILDLFVEGQ</sequence>
<accession>A0A2T0AZ28</accession>
<dbReference type="AlphaFoldDB" id="A0A2T0AZ28"/>
<dbReference type="GO" id="GO:0016787">
    <property type="term" value="F:hydrolase activity"/>
    <property type="evidence" value="ECO:0007669"/>
    <property type="project" value="UniProtKB-KW"/>
</dbReference>
<name>A0A2T0AZ28_9FIRM</name>
<protein>
    <submittedName>
        <fullName evidence="2">tRNA(fMet)-specific endonuclease VapC</fullName>
        <ecNumber evidence="2">3.1.-.-</ecNumber>
    </submittedName>
</protein>
<dbReference type="Proteomes" id="UP000238415">
    <property type="component" value="Unassembled WGS sequence"/>
</dbReference>
<keyword evidence="3" id="KW-1185">Reference proteome</keyword>
<proteinExistence type="predicted"/>
<evidence type="ECO:0000313" key="2">
    <source>
        <dbReference type="EMBL" id="PRR76241.1"/>
    </source>
</evidence>
<evidence type="ECO:0000259" key="1">
    <source>
        <dbReference type="Pfam" id="PF01850"/>
    </source>
</evidence>
<dbReference type="GO" id="GO:0004519">
    <property type="term" value="F:endonuclease activity"/>
    <property type="evidence" value="ECO:0007669"/>
    <property type="project" value="UniProtKB-KW"/>
</dbReference>
<evidence type="ECO:0000313" key="3">
    <source>
        <dbReference type="Proteomes" id="UP000238415"/>
    </source>
</evidence>
<keyword evidence="2" id="KW-0378">Hydrolase</keyword>
<dbReference type="Gene3D" id="3.40.50.1010">
    <property type="entry name" value="5'-nuclease"/>
    <property type="match status" value="1"/>
</dbReference>
<comment type="caution">
    <text evidence="2">The sequence shown here is derived from an EMBL/GenBank/DDBJ whole genome shotgun (WGS) entry which is preliminary data.</text>
</comment>
<dbReference type="OrthoDB" id="597982at2"/>
<gene>
    <name evidence="2" type="primary">vapC_1</name>
    <name evidence="2" type="ORF">MOHU_00860</name>
</gene>
<reference evidence="2 3" key="1">
    <citation type="submission" date="2018-03" db="EMBL/GenBank/DDBJ databases">
        <title>Genome sequence of Moorella humiferrea DSM 23265.</title>
        <authorList>
            <person name="Poehlein A."/>
            <person name="Daniel R."/>
        </authorList>
    </citation>
    <scope>NUCLEOTIDE SEQUENCE [LARGE SCALE GENOMIC DNA]</scope>
    <source>
        <strain evidence="2 3">DSM 23265</strain>
    </source>
</reference>
<feature type="domain" description="PIN" evidence="1">
    <location>
        <begin position="17"/>
        <end position="140"/>
    </location>
</feature>
<dbReference type="InterPro" id="IPR002716">
    <property type="entry name" value="PIN_dom"/>
</dbReference>
<keyword evidence="2" id="KW-0255">Endonuclease</keyword>
<dbReference type="Pfam" id="PF01850">
    <property type="entry name" value="PIN"/>
    <property type="match status" value="1"/>
</dbReference>
<dbReference type="EMBL" id="PVXM01000001">
    <property type="protein sequence ID" value="PRR76241.1"/>
    <property type="molecule type" value="Genomic_DNA"/>
</dbReference>
<dbReference type="SUPFAM" id="SSF88723">
    <property type="entry name" value="PIN domain-like"/>
    <property type="match status" value="1"/>
</dbReference>
<dbReference type="EC" id="3.1.-.-" evidence="2"/>
<organism evidence="2 3">
    <name type="scientific">Neomoorella humiferrea</name>
    <dbReference type="NCBI Taxonomy" id="676965"/>
    <lineage>
        <taxon>Bacteria</taxon>
        <taxon>Bacillati</taxon>
        <taxon>Bacillota</taxon>
        <taxon>Clostridia</taxon>
        <taxon>Neomoorellales</taxon>
        <taxon>Neomoorellaceae</taxon>
        <taxon>Neomoorella</taxon>
    </lineage>
</organism>
<dbReference type="InterPro" id="IPR029060">
    <property type="entry name" value="PIN-like_dom_sf"/>
</dbReference>
<keyword evidence="2" id="KW-0540">Nuclease</keyword>